<comment type="caution">
    <text evidence="2">The sequence shown here is derived from an EMBL/GenBank/DDBJ whole genome shotgun (WGS) entry which is preliminary data.</text>
</comment>
<accession>A0A7X0PAG2</accession>
<dbReference type="Proteomes" id="UP000575083">
    <property type="component" value="Unassembled WGS sequence"/>
</dbReference>
<name>A0A7X0PAG2_9BURK</name>
<protein>
    <submittedName>
        <fullName evidence="2">Uncharacterized protein</fullName>
    </submittedName>
</protein>
<gene>
    <name evidence="2" type="ORF">HNP48_000959</name>
</gene>
<dbReference type="EMBL" id="JACHLK010000002">
    <property type="protein sequence ID" value="MBB6558295.1"/>
    <property type="molecule type" value="Genomic_DNA"/>
</dbReference>
<reference evidence="2 3" key="1">
    <citation type="submission" date="2020-08" db="EMBL/GenBank/DDBJ databases">
        <title>Functional genomics of gut bacteria from endangered species of beetles.</title>
        <authorList>
            <person name="Carlos-Shanley C."/>
        </authorList>
    </citation>
    <scope>NUCLEOTIDE SEQUENCE [LARGE SCALE GENOMIC DNA]</scope>
    <source>
        <strain evidence="2 3">S00198</strain>
    </source>
</reference>
<evidence type="ECO:0000313" key="3">
    <source>
        <dbReference type="Proteomes" id="UP000575083"/>
    </source>
</evidence>
<keyword evidence="3" id="KW-1185">Reference proteome</keyword>
<evidence type="ECO:0000256" key="1">
    <source>
        <dbReference type="SAM" id="MobiDB-lite"/>
    </source>
</evidence>
<evidence type="ECO:0000313" key="2">
    <source>
        <dbReference type="EMBL" id="MBB6558295.1"/>
    </source>
</evidence>
<dbReference type="AlphaFoldDB" id="A0A7X0PAG2"/>
<sequence>MKLSPYFHDLRSAYQAELDDLTQDSEGKDVLRKRLAEKRKEIAFLVQMMELAPEMVAVVFHQGFRFARPMALEQLLGRGVDDLPGWSSLSADGAVVLEPWAASLAKAVLAEPGGERFLAVAAGLEFMQAHSRLAPVASHAEAEEDDGDEDAPEHDDDYDALSADDAADPHNARSREEASDNWLSDVGFDRKD</sequence>
<feature type="compositionally biased region" description="Basic and acidic residues" evidence="1">
    <location>
        <begin position="167"/>
        <end position="178"/>
    </location>
</feature>
<organism evidence="2 3">
    <name type="scientific">Acidovorax soli</name>
    <dbReference type="NCBI Taxonomy" id="592050"/>
    <lineage>
        <taxon>Bacteria</taxon>
        <taxon>Pseudomonadati</taxon>
        <taxon>Pseudomonadota</taxon>
        <taxon>Betaproteobacteria</taxon>
        <taxon>Burkholderiales</taxon>
        <taxon>Comamonadaceae</taxon>
        <taxon>Acidovorax</taxon>
    </lineage>
</organism>
<feature type="compositionally biased region" description="Acidic residues" evidence="1">
    <location>
        <begin position="142"/>
        <end position="159"/>
    </location>
</feature>
<dbReference type="RefSeq" id="WP_184855748.1">
    <property type="nucleotide sequence ID" value="NZ_JACHLK010000002.1"/>
</dbReference>
<feature type="region of interest" description="Disordered" evidence="1">
    <location>
        <begin position="135"/>
        <end position="192"/>
    </location>
</feature>
<proteinExistence type="predicted"/>